<feature type="transmembrane region" description="Helical" evidence="8">
    <location>
        <begin position="440"/>
        <end position="458"/>
    </location>
</feature>
<comment type="similarity">
    <text evidence="2">Belongs to the SID1 family.</text>
</comment>
<dbReference type="GO" id="GO:0005764">
    <property type="term" value="C:lysosome"/>
    <property type="evidence" value="ECO:0007669"/>
    <property type="project" value="TreeGrafter"/>
</dbReference>
<evidence type="ECO:0000256" key="7">
    <source>
        <dbReference type="ARBA" id="ARBA00023180"/>
    </source>
</evidence>
<feature type="transmembrane region" description="Helical" evidence="8">
    <location>
        <begin position="608"/>
        <end position="626"/>
    </location>
</feature>
<feature type="transmembrane region" description="Helical" evidence="8">
    <location>
        <begin position="560"/>
        <end position="576"/>
    </location>
</feature>
<keyword evidence="5 8" id="KW-1133">Transmembrane helix</keyword>
<evidence type="ECO:0000256" key="3">
    <source>
        <dbReference type="ARBA" id="ARBA00022692"/>
    </source>
</evidence>
<dbReference type="PANTHER" id="PTHR12185">
    <property type="entry name" value="SID1 TRANSMEMBRANE FAMILY MEMEBER"/>
    <property type="match status" value="1"/>
</dbReference>
<feature type="transmembrane region" description="Helical" evidence="8">
    <location>
        <begin position="490"/>
        <end position="507"/>
    </location>
</feature>
<dbReference type="WBParaSite" id="PgR036_g058_t02">
    <property type="protein sequence ID" value="PgR036_g058_t02"/>
    <property type="gene ID" value="PgR036_g058"/>
</dbReference>
<feature type="transmembrane region" description="Helical" evidence="8">
    <location>
        <begin position="666"/>
        <end position="687"/>
    </location>
</feature>
<keyword evidence="4 9" id="KW-0732">Signal</keyword>
<dbReference type="InterPro" id="IPR025958">
    <property type="entry name" value="SID1_TM_fam"/>
</dbReference>
<keyword evidence="7" id="KW-0325">Glycoprotein</keyword>
<keyword evidence="10" id="KW-1185">Reference proteome</keyword>
<protein>
    <submittedName>
        <fullName evidence="11 12">Systemic RNA interference defective protein 1</fullName>
    </submittedName>
</protein>
<dbReference type="PANTHER" id="PTHR12185:SF1">
    <property type="entry name" value="SYSTEMIC RNA INTERFERENCE DEFECTIVE PROTEIN 1"/>
    <property type="match status" value="1"/>
</dbReference>
<proteinExistence type="inferred from homology"/>
<feature type="signal peptide" evidence="9">
    <location>
        <begin position="1"/>
        <end position="20"/>
    </location>
</feature>
<dbReference type="WBParaSite" id="PgR036_g058_t06">
    <property type="protein sequence ID" value="PgR036_g058_t06"/>
    <property type="gene ID" value="PgR036_g058"/>
</dbReference>
<name>A0A915BE58_PARUN</name>
<comment type="subcellular location">
    <subcellularLocation>
        <location evidence="1">Membrane</location>
        <topology evidence="1">Multi-pass membrane protein</topology>
    </subcellularLocation>
</comment>
<keyword evidence="6 8" id="KW-0472">Membrane</keyword>
<feature type="transmembrane region" description="Helical" evidence="8">
    <location>
        <begin position="528"/>
        <end position="548"/>
    </location>
</feature>
<dbReference type="WBParaSite" id="PgR036_g058_t05">
    <property type="protein sequence ID" value="PgR036_g058_t05"/>
    <property type="gene ID" value="PgR036_g058"/>
</dbReference>
<dbReference type="Proteomes" id="UP000887569">
    <property type="component" value="Unplaced"/>
</dbReference>
<dbReference type="AlphaFoldDB" id="A0A915BE58"/>
<evidence type="ECO:0000256" key="8">
    <source>
        <dbReference type="SAM" id="Phobius"/>
    </source>
</evidence>
<feature type="transmembrane region" description="Helical" evidence="8">
    <location>
        <begin position="583"/>
        <end position="602"/>
    </location>
</feature>
<evidence type="ECO:0000313" key="11">
    <source>
        <dbReference type="WBParaSite" id="PgR036_g058_t02"/>
    </source>
</evidence>
<sequence length="808" mass="90280">MWMYALISVVCCLVLIPASTQTSPQSVNLIDSEVKHSSIDIKHPKSAAQHQSTTFLPFTLKRKHVEYSVISAGDRNVHTTTLNHANLIDLLRIRIRLNTKCEGYNLMQVLCDHPSDSTTFFLPTEYGGSEAVAMLGGVMLEDLIANGDQPENLTITITSRSKQPLNYTLIVGFLDRSQYNVELPPKKVSRNGLSKSIKSVENQTCSAVEPISFKLTVDRSIISSLSVVFKSTDDVCAVASLQHTTHHLIQSASLALTSSSHITFNRFATLKVRLDELPTSFSLLIFAFGNDTICDPNAHPREFAKKKKFSIYFSTEPPPSLALPTVSMVLFYAFVPLLFFGMTNWASRKRNLVSSQTTDLELAPCARTFLEQGTEEVEMESVKGIAEYTGVEITTLKSGEEVDLHSLEERIQNESNNCENRIIVQQSAVAPILVEGSDSALSYFLIAPVGLQLFFTLFTERIRNDSDEDTCYHNYECSYSWGPFRSFNHIVSNFGYLAMGATYCVFLQQWKRTHDGSSSTGVELCFMVLYGIGSALGTEALTSSLYHICPNSNAFHFDTPYIEVICVLVMMGLYGARHGGISSSLSIAFVCAVLFYHTLWGFSSLQPMLSAGQLIIVFVMESKVFFGGHLRFDLTQPRASVKRVFALWHLFLESDVKTTLLVKRMIILSLIFIANVALVLVVFLNVASRSTHFVLYCSAANMTLYFIYYFINKMMCGESLPVFAFFSWSIGTVFWAIAWYFFSRSETDWMATAAQSRALNRACTLLGFYDAHDLWHVTSSIAAFFSLVAVTVIDDDLRATPRAQIDIF</sequence>
<evidence type="ECO:0000256" key="4">
    <source>
        <dbReference type="ARBA" id="ARBA00022729"/>
    </source>
</evidence>
<feature type="transmembrane region" description="Helical" evidence="8">
    <location>
        <begin position="774"/>
        <end position="793"/>
    </location>
</feature>
<organism evidence="10 11">
    <name type="scientific">Parascaris univalens</name>
    <name type="common">Nematode worm</name>
    <dbReference type="NCBI Taxonomy" id="6257"/>
    <lineage>
        <taxon>Eukaryota</taxon>
        <taxon>Metazoa</taxon>
        <taxon>Ecdysozoa</taxon>
        <taxon>Nematoda</taxon>
        <taxon>Chromadorea</taxon>
        <taxon>Rhabditida</taxon>
        <taxon>Spirurina</taxon>
        <taxon>Ascaridomorpha</taxon>
        <taxon>Ascaridoidea</taxon>
        <taxon>Ascarididae</taxon>
        <taxon>Parascaris</taxon>
    </lineage>
</organism>
<evidence type="ECO:0000256" key="1">
    <source>
        <dbReference type="ARBA" id="ARBA00004141"/>
    </source>
</evidence>
<reference evidence="11 12" key="1">
    <citation type="submission" date="2022-11" db="UniProtKB">
        <authorList>
            <consortium name="WormBaseParasite"/>
        </authorList>
    </citation>
    <scope>IDENTIFICATION</scope>
</reference>
<feature type="chain" id="PRO_5041109755" evidence="9">
    <location>
        <begin position="21"/>
        <end position="808"/>
    </location>
</feature>
<dbReference type="GO" id="GO:0003725">
    <property type="term" value="F:double-stranded RNA binding"/>
    <property type="evidence" value="ECO:0007669"/>
    <property type="project" value="TreeGrafter"/>
</dbReference>
<evidence type="ECO:0000256" key="2">
    <source>
        <dbReference type="ARBA" id="ARBA00006618"/>
    </source>
</evidence>
<feature type="transmembrane region" description="Helical" evidence="8">
    <location>
        <begin position="693"/>
        <end position="711"/>
    </location>
</feature>
<evidence type="ECO:0000256" key="6">
    <source>
        <dbReference type="ARBA" id="ARBA00023136"/>
    </source>
</evidence>
<evidence type="ECO:0000256" key="5">
    <source>
        <dbReference type="ARBA" id="ARBA00022989"/>
    </source>
</evidence>
<dbReference type="Pfam" id="PF13965">
    <property type="entry name" value="SID-1_RNA_chan"/>
    <property type="match status" value="1"/>
</dbReference>
<feature type="transmembrane region" description="Helical" evidence="8">
    <location>
        <begin position="723"/>
        <end position="742"/>
    </location>
</feature>
<evidence type="ECO:0000313" key="10">
    <source>
        <dbReference type="Proteomes" id="UP000887569"/>
    </source>
</evidence>
<feature type="transmembrane region" description="Helical" evidence="8">
    <location>
        <begin position="321"/>
        <end position="340"/>
    </location>
</feature>
<keyword evidence="3 8" id="KW-0812">Transmembrane</keyword>
<dbReference type="GO" id="GO:0051033">
    <property type="term" value="F:RNA transmembrane transporter activity"/>
    <property type="evidence" value="ECO:0007669"/>
    <property type="project" value="TreeGrafter"/>
</dbReference>
<evidence type="ECO:0000313" key="12">
    <source>
        <dbReference type="WBParaSite" id="PgR036_g058_t05"/>
    </source>
</evidence>
<accession>A0A915BE58</accession>
<evidence type="ECO:0000256" key="9">
    <source>
        <dbReference type="SAM" id="SignalP"/>
    </source>
</evidence>
<dbReference type="GO" id="GO:0005886">
    <property type="term" value="C:plasma membrane"/>
    <property type="evidence" value="ECO:0007669"/>
    <property type="project" value="TreeGrafter"/>
</dbReference>